<proteinExistence type="predicted"/>
<evidence type="ECO:0000256" key="2">
    <source>
        <dbReference type="ARBA" id="ARBA00022803"/>
    </source>
</evidence>
<evidence type="ECO:0000313" key="4">
    <source>
        <dbReference type="EMBL" id="MSR94098.1"/>
    </source>
</evidence>
<dbReference type="RefSeq" id="WP_154477494.1">
    <property type="nucleotide sequence ID" value="NZ_VULY01000018.1"/>
</dbReference>
<comment type="caution">
    <text evidence="4">The sequence shown here is derived from an EMBL/GenBank/DDBJ whole genome shotgun (WGS) entry which is preliminary data.</text>
</comment>
<gene>
    <name evidence="4" type="ORF">FYJ34_07460</name>
</gene>
<dbReference type="InterPro" id="IPR019734">
    <property type="entry name" value="TPR_rpt"/>
</dbReference>
<dbReference type="AlphaFoldDB" id="A0A6N7USZ9"/>
<reference evidence="4 5" key="1">
    <citation type="submission" date="2019-08" db="EMBL/GenBank/DDBJ databases">
        <title>In-depth cultivation of the pig gut microbiome towards novel bacterial diversity and tailored functional studies.</title>
        <authorList>
            <person name="Wylensek D."/>
            <person name="Hitch T.C.A."/>
            <person name="Clavel T."/>
        </authorList>
    </citation>
    <scope>NUCLEOTIDE SEQUENCE [LARGE SCALE GENOMIC DNA]</scope>
    <source>
        <strain evidence="4 5">68-1-5</strain>
    </source>
</reference>
<dbReference type="PANTHER" id="PTHR44943">
    <property type="entry name" value="CELLULOSE SYNTHASE OPERON PROTEIN C"/>
    <property type="match status" value="1"/>
</dbReference>
<evidence type="ECO:0000256" key="1">
    <source>
        <dbReference type="ARBA" id="ARBA00022737"/>
    </source>
</evidence>
<dbReference type="PROSITE" id="PS50005">
    <property type="entry name" value="TPR"/>
    <property type="match status" value="1"/>
</dbReference>
<dbReference type="EMBL" id="VULY01000018">
    <property type="protein sequence ID" value="MSR94098.1"/>
    <property type="molecule type" value="Genomic_DNA"/>
</dbReference>
<keyword evidence="5" id="KW-1185">Reference proteome</keyword>
<organism evidence="4 5">
    <name type="scientific">Suipraeoptans intestinalis</name>
    <dbReference type="NCBI Taxonomy" id="2606628"/>
    <lineage>
        <taxon>Bacteria</taxon>
        <taxon>Bacillati</taxon>
        <taxon>Bacillota</taxon>
        <taxon>Clostridia</taxon>
        <taxon>Lachnospirales</taxon>
        <taxon>Lachnospiraceae</taxon>
        <taxon>Suipraeoptans</taxon>
    </lineage>
</organism>
<keyword evidence="2 3" id="KW-0802">TPR repeat</keyword>
<name>A0A6N7USZ9_9FIRM</name>
<dbReference type="InterPro" id="IPR011990">
    <property type="entry name" value="TPR-like_helical_dom_sf"/>
</dbReference>
<evidence type="ECO:0000256" key="3">
    <source>
        <dbReference type="PROSITE-ProRule" id="PRU00339"/>
    </source>
</evidence>
<dbReference type="Pfam" id="PF14559">
    <property type="entry name" value="TPR_19"/>
    <property type="match status" value="1"/>
</dbReference>
<dbReference type="InterPro" id="IPR051685">
    <property type="entry name" value="Ycf3/AcsC/BcsC/TPR_MFPF"/>
</dbReference>
<keyword evidence="1" id="KW-0677">Repeat</keyword>
<dbReference type="PANTHER" id="PTHR44943:SF4">
    <property type="entry name" value="TPR REPEAT-CONTAINING PROTEIN MJ0798"/>
    <property type="match status" value="1"/>
</dbReference>
<dbReference type="SUPFAM" id="SSF48452">
    <property type="entry name" value="TPR-like"/>
    <property type="match status" value="1"/>
</dbReference>
<dbReference type="Pfam" id="PF13181">
    <property type="entry name" value="TPR_8"/>
    <property type="match status" value="1"/>
</dbReference>
<evidence type="ECO:0000313" key="5">
    <source>
        <dbReference type="Proteomes" id="UP000434409"/>
    </source>
</evidence>
<dbReference type="Proteomes" id="UP000434409">
    <property type="component" value="Unassembled WGS sequence"/>
</dbReference>
<feature type="repeat" description="TPR" evidence="3">
    <location>
        <begin position="34"/>
        <end position="67"/>
    </location>
</feature>
<accession>A0A6N7USZ9</accession>
<protein>
    <submittedName>
        <fullName evidence="4">Tetratricopeptide repeat protein</fullName>
    </submittedName>
</protein>
<sequence>MAEKSFRPCLTHADEVHEGLEYYNLAISSGYDSDEMMFFMGMAYEHLNDDHMAFRYFQKACTKNPSRPDFAIKKIHVMLRLNMMEEATVAVDELIATSPELYDGYHLKTHLLIHKGEAEEALSFAKEATERFPEDADLMVDYARCIAINKKLEEALQVIAQARIVGVYP</sequence>
<dbReference type="Gene3D" id="1.25.40.10">
    <property type="entry name" value="Tetratricopeptide repeat domain"/>
    <property type="match status" value="1"/>
</dbReference>